<protein>
    <submittedName>
        <fullName evidence="4">Inosine-uridine nucleoside N-ribohydrolase</fullName>
    </submittedName>
</protein>
<dbReference type="SUPFAM" id="SSF53590">
    <property type="entry name" value="Nucleoside hydrolase"/>
    <property type="match status" value="1"/>
</dbReference>
<reference evidence="4 5" key="1">
    <citation type="journal article" date="2012" name="J. Bacteriol.">
        <title>Complete Genome Sequence of Rahnella aquatilis CIP 78.65.</title>
        <authorList>
            <person name="Martinez R.J."/>
            <person name="Bruce D."/>
            <person name="Detter C."/>
            <person name="Goodwin L.A."/>
            <person name="Han J."/>
            <person name="Han C.S."/>
            <person name="Held B."/>
            <person name="Land M.L."/>
            <person name="Mikhailova N."/>
            <person name="Nolan M."/>
            <person name="Pennacchio L."/>
            <person name="Pitluck S."/>
            <person name="Tapia R."/>
            <person name="Woyke T."/>
            <person name="Sobecky P.A."/>
        </authorList>
    </citation>
    <scope>NUCLEOTIDE SEQUENCE [LARGE SCALE GENOMIC DNA]</scope>
    <source>
        <strain evidence="5">ATCC 33071 / DSM 4594 / JCM 1683 / NBRC 105701 / NCIMB 13365 / CIP 78.65</strain>
    </source>
</reference>
<keyword evidence="1 4" id="KW-0378">Hydrolase</keyword>
<proteinExistence type="predicted"/>
<dbReference type="PANTHER" id="PTHR12304">
    <property type="entry name" value="INOSINE-URIDINE PREFERRING NUCLEOSIDE HYDROLASE"/>
    <property type="match status" value="1"/>
</dbReference>
<organism evidence="4 5">
    <name type="scientific">Rahnella aquatilis (strain ATCC 33071 / DSM 4594 / JCM 1683 / NBRC 105701 / NCIMB 13365 / CIP 78.65)</name>
    <dbReference type="NCBI Taxonomy" id="745277"/>
    <lineage>
        <taxon>Bacteria</taxon>
        <taxon>Pseudomonadati</taxon>
        <taxon>Pseudomonadota</taxon>
        <taxon>Gammaproteobacteria</taxon>
        <taxon>Enterobacterales</taxon>
        <taxon>Yersiniaceae</taxon>
        <taxon>Rahnella</taxon>
    </lineage>
</organism>
<accession>H2IQ88</accession>
<evidence type="ECO:0000256" key="2">
    <source>
        <dbReference type="ARBA" id="ARBA00023295"/>
    </source>
</evidence>
<keyword evidence="2" id="KW-0326">Glycosidase</keyword>
<dbReference type="OrthoDB" id="2530052at2"/>
<dbReference type="RefSeq" id="WP_015698598.1">
    <property type="nucleotide sequence ID" value="NC_016818.1"/>
</dbReference>
<dbReference type="Proteomes" id="UP000009010">
    <property type="component" value="Chromosome"/>
</dbReference>
<evidence type="ECO:0000259" key="3">
    <source>
        <dbReference type="Pfam" id="PF01156"/>
    </source>
</evidence>
<dbReference type="InterPro" id="IPR023186">
    <property type="entry name" value="IUNH"/>
</dbReference>
<dbReference type="eggNOG" id="COG1957">
    <property type="taxonomic scope" value="Bacteria"/>
</dbReference>
<dbReference type="InterPro" id="IPR036452">
    <property type="entry name" value="Ribo_hydro-like"/>
</dbReference>
<evidence type="ECO:0000313" key="4">
    <source>
        <dbReference type="EMBL" id="AEX53527.1"/>
    </source>
</evidence>
<dbReference type="EMBL" id="CP003244">
    <property type="protein sequence ID" value="AEX53527.1"/>
    <property type="molecule type" value="Genomic_DNA"/>
</dbReference>
<dbReference type="Gene3D" id="3.90.245.10">
    <property type="entry name" value="Ribonucleoside hydrolase-like"/>
    <property type="match status" value="1"/>
</dbReference>
<evidence type="ECO:0000256" key="1">
    <source>
        <dbReference type="ARBA" id="ARBA00022801"/>
    </source>
</evidence>
<dbReference type="PANTHER" id="PTHR12304:SF4">
    <property type="entry name" value="URIDINE NUCLEOSIDASE"/>
    <property type="match status" value="1"/>
</dbReference>
<dbReference type="GO" id="GO:0008477">
    <property type="term" value="F:purine nucleosidase activity"/>
    <property type="evidence" value="ECO:0007669"/>
    <property type="project" value="TreeGrafter"/>
</dbReference>
<dbReference type="HOGENOM" id="CLU_078738_0_0_6"/>
<sequence>MKIVNWPELTLSKRMKLLEPPTGNAIPVVIDSDTYNEIDDQIAIAWAMLHPKKIDLQALYAAPFTNSFFGKENTHTYVESAEQGMSLSFDEMHKVIQKVPHTQTPAIFKGSTDYLKNRPVPETSPAVQDLIERALRCESTLQVLCIASPTNIANALSLEPEIIHKIHVTWLGGNSFDWKDNNEFNLMQDISASRVLFDSGVALTHIPCFGVANTLATSVPELQYYFANTSTIGKYIANIAPNCPWIGFASRKVIWDIAAVGYILDPQWFTARFHASPLINDNFSWSFDNRRHPVRVIQFIERDELFRDLFRKIIDADNQ</sequence>
<dbReference type="GO" id="GO:0006152">
    <property type="term" value="P:purine nucleoside catabolic process"/>
    <property type="evidence" value="ECO:0007669"/>
    <property type="project" value="TreeGrafter"/>
</dbReference>
<name>H2IQ88_RAHAC</name>
<dbReference type="STRING" id="745277.Rahaq2_3741"/>
<reference evidence="5" key="2">
    <citation type="submission" date="2012-01" db="EMBL/GenBank/DDBJ databases">
        <title>Complete sequence of chromosome of Rahnella aquatilis CIP 78.65.</title>
        <authorList>
            <person name="Lucas S."/>
            <person name="Han J."/>
            <person name="Lapidus A."/>
            <person name="Cheng J.-F."/>
            <person name="Goodwin L."/>
            <person name="Pitluck S."/>
            <person name="Peters L."/>
            <person name="Ovchinnikova G."/>
            <person name="Held B."/>
            <person name="Detter J.C."/>
            <person name="Han C."/>
            <person name="Tapia R."/>
            <person name="Land M."/>
            <person name="Hauser L."/>
            <person name="Kyrpides N."/>
            <person name="Ivanova N."/>
            <person name="Pagani I."/>
            <person name="Sobecky P."/>
            <person name="Martinez R."/>
            <person name="Woyke T."/>
        </authorList>
    </citation>
    <scope>NUCLEOTIDE SEQUENCE [LARGE SCALE GENOMIC DNA]</scope>
    <source>
        <strain evidence="5">ATCC 33071 / DSM 4594 / JCM 1683 / NBRC 105701 / NCIMB 13365 / CIP 78.65</strain>
    </source>
</reference>
<dbReference type="GO" id="GO:0005829">
    <property type="term" value="C:cytosol"/>
    <property type="evidence" value="ECO:0007669"/>
    <property type="project" value="TreeGrafter"/>
</dbReference>
<keyword evidence="5" id="KW-1185">Reference proteome</keyword>
<dbReference type="Pfam" id="PF01156">
    <property type="entry name" value="IU_nuc_hydro"/>
    <property type="match status" value="1"/>
</dbReference>
<evidence type="ECO:0000313" key="5">
    <source>
        <dbReference type="Proteomes" id="UP000009010"/>
    </source>
</evidence>
<dbReference type="AlphaFoldDB" id="H2IQ88"/>
<feature type="domain" description="Inosine/uridine-preferring nucleoside hydrolase" evidence="3">
    <location>
        <begin position="28"/>
        <end position="275"/>
    </location>
</feature>
<gene>
    <name evidence="4" type="ordered locus">Rahaq2_3741</name>
</gene>
<dbReference type="InterPro" id="IPR001910">
    <property type="entry name" value="Inosine/uridine_hydrolase_dom"/>
</dbReference>
<dbReference type="PATRIC" id="fig|745277.3.peg.3592"/>
<dbReference type="KEGG" id="raq:Rahaq2_3741"/>